<dbReference type="SUPFAM" id="SSF54928">
    <property type="entry name" value="RNA-binding domain, RBD"/>
    <property type="match status" value="2"/>
</dbReference>
<feature type="compositionally biased region" description="Basic and acidic residues" evidence="5">
    <location>
        <begin position="21"/>
        <end position="51"/>
    </location>
</feature>
<keyword evidence="3 4" id="KW-0694">RNA-binding</keyword>
<evidence type="ECO:0000313" key="8">
    <source>
        <dbReference type="Proteomes" id="UP000800035"/>
    </source>
</evidence>
<keyword evidence="1" id="KW-0597">Phosphoprotein</keyword>
<dbReference type="Pfam" id="PF15519">
    <property type="entry name" value="RBM39linker"/>
    <property type="match status" value="1"/>
</dbReference>
<sequence>MAAQTANEVENFLDAMAIEVSIKKEQSSEDGREQDRDNRRPRRDRDDERYGRYIPPHASFGDRRSSRERRRRTDSRGRSGDADDDMDRRRRDRSRDRFRGDRDRRGRGGDYYSGGRDGRERSRSPRRDRSRDRRGRGDRGYRARSRDRRPDHDRRGNGHRRTVTPEVTDDDRDKRTIFVQQISQRAETRHLHQFFEAVGAVVDAQIVKDRVTGRSKGVGYVEFKDVESVAKALELTGQKLKGVPIIAQLTEAEKNRASRVAAGENGATGNNSNNNGAPFHRLYIGNVHFSVSEEDLKGIFDPFGEIEQVTLQRDDVHGTNRSKGYGFVQFVDPNAAKEALKEMNGFELAGRNIRVGLGNDKFTPESTAHLLRIFPQQAASYQGSAFSGAGGRGAYAGGAGGVFDRTHGKDDRGISGASALDDTDMAGVNFKQVDRNKLMANLARNEVDIPTRQEIQPAAKARASVVDKPMASKCVKIEGAFDAEEEFKNANGPGWIKEFELDVKEECNKKYGKVVHIAVDPNSDGEIYVKFDSVAGGEKAIQGLNGRSFNHRMIRASYVIDKIYESLYGKH</sequence>
<name>A0A6A5TVQ2_9PLEO</name>
<organism evidence="7 8">
    <name type="scientific">Byssothecium circinans</name>
    <dbReference type="NCBI Taxonomy" id="147558"/>
    <lineage>
        <taxon>Eukaryota</taxon>
        <taxon>Fungi</taxon>
        <taxon>Dikarya</taxon>
        <taxon>Ascomycota</taxon>
        <taxon>Pezizomycotina</taxon>
        <taxon>Dothideomycetes</taxon>
        <taxon>Pleosporomycetidae</taxon>
        <taxon>Pleosporales</taxon>
        <taxon>Massarineae</taxon>
        <taxon>Massarinaceae</taxon>
        <taxon>Byssothecium</taxon>
    </lineage>
</organism>
<dbReference type="Proteomes" id="UP000800035">
    <property type="component" value="Unassembled WGS sequence"/>
</dbReference>
<dbReference type="InterPro" id="IPR006509">
    <property type="entry name" value="RBM39_SF"/>
</dbReference>
<evidence type="ECO:0000256" key="2">
    <source>
        <dbReference type="ARBA" id="ARBA00022737"/>
    </source>
</evidence>
<dbReference type="CDD" id="cd12283">
    <property type="entry name" value="RRM1_RBM39_like"/>
    <property type="match status" value="1"/>
</dbReference>
<dbReference type="SMART" id="SM00360">
    <property type="entry name" value="RRM"/>
    <property type="match status" value="3"/>
</dbReference>
<evidence type="ECO:0000256" key="3">
    <source>
        <dbReference type="ARBA" id="ARBA00022884"/>
    </source>
</evidence>
<dbReference type="InterPro" id="IPR012677">
    <property type="entry name" value="Nucleotide-bd_a/b_plait_sf"/>
</dbReference>
<dbReference type="Pfam" id="PF00076">
    <property type="entry name" value="RRM_1"/>
    <property type="match status" value="3"/>
</dbReference>
<evidence type="ECO:0000313" key="7">
    <source>
        <dbReference type="EMBL" id="KAF1954776.1"/>
    </source>
</evidence>
<feature type="compositionally biased region" description="Basic and acidic residues" evidence="5">
    <location>
        <begin position="74"/>
        <end position="108"/>
    </location>
</feature>
<dbReference type="InterPro" id="IPR029123">
    <property type="entry name" value="RBM39_linker"/>
</dbReference>
<feature type="compositionally biased region" description="Basic and acidic residues" evidence="5">
    <location>
        <begin position="116"/>
        <end position="141"/>
    </location>
</feature>
<dbReference type="InterPro" id="IPR000504">
    <property type="entry name" value="RRM_dom"/>
</dbReference>
<dbReference type="PROSITE" id="PS50102">
    <property type="entry name" value="RRM"/>
    <property type="match status" value="3"/>
</dbReference>
<dbReference type="CDD" id="cd12284">
    <property type="entry name" value="RRM2_RBM23_RBM39"/>
    <property type="match status" value="1"/>
</dbReference>
<dbReference type="InterPro" id="IPR035979">
    <property type="entry name" value="RBD_domain_sf"/>
</dbReference>
<evidence type="ECO:0000256" key="4">
    <source>
        <dbReference type="PROSITE-ProRule" id="PRU00176"/>
    </source>
</evidence>
<feature type="domain" description="RRM" evidence="6">
    <location>
        <begin position="500"/>
        <end position="561"/>
    </location>
</feature>
<accession>A0A6A5TVQ2</accession>
<keyword evidence="2" id="KW-0677">Repeat</keyword>
<evidence type="ECO:0000256" key="1">
    <source>
        <dbReference type="ARBA" id="ARBA00022553"/>
    </source>
</evidence>
<keyword evidence="8" id="KW-1185">Reference proteome</keyword>
<dbReference type="OrthoDB" id="5411533at2759"/>
<dbReference type="AlphaFoldDB" id="A0A6A5TVQ2"/>
<proteinExistence type="predicted"/>
<protein>
    <submittedName>
        <fullName evidence="7">Splicing factor, CC1-like protein</fullName>
    </submittedName>
</protein>
<gene>
    <name evidence="7" type="ORF">CC80DRAFT_115680</name>
</gene>
<evidence type="ECO:0000256" key="5">
    <source>
        <dbReference type="SAM" id="MobiDB-lite"/>
    </source>
</evidence>
<dbReference type="CDD" id="cd12285">
    <property type="entry name" value="RRM3_RBM39_like"/>
    <property type="match status" value="1"/>
</dbReference>
<dbReference type="GO" id="GO:0003723">
    <property type="term" value="F:RNA binding"/>
    <property type="evidence" value="ECO:0007669"/>
    <property type="project" value="UniProtKB-UniRule"/>
</dbReference>
<evidence type="ECO:0000259" key="6">
    <source>
        <dbReference type="PROSITE" id="PS50102"/>
    </source>
</evidence>
<reference evidence="7" key="1">
    <citation type="journal article" date="2020" name="Stud. Mycol.">
        <title>101 Dothideomycetes genomes: a test case for predicting lifestyles and emergence of pathogens.</title>
        <authorList>
            <person name="Haridas S."/>
            <person name="Albert R."/>
            <person name="Binder M."/>
            <person name="Bloem J."/>
            <person name="Labutti K."/>
            <person name="Salamov A."/>
            <person name="Andreopoulos B."/>
            <person name="Baker S."/>
            <person name="Barry K."/>
            <person name="Bills G."/>
            <person name="Bluhm B."/>
            <person name="Cannon C."/>
            <person name="Castanera R."/>
            <person name="Culley D."/>
            <person name="Daum C."/>
            <person name="Ezra D."/>
            <person name="Gonzalez J."/>
            <person name="Henrissat B."/>
            <person name="Kuo A."/>
            <person name="Liang C."/>
            <person name="Lipzen A."/>
            <person name="Lutzoni F."/>
            <person name="Magnuson J."/>
            <person name="Mondo S."/>
            <person name="Nolan M."/>
            <person name="Ohm R."/>
            <person name="Pangilinan J."/>
            <person name="Park H.-J."/>
            <person name="Ramirez L."/>
            <person name="Alfaro M."/>
            <person name="Sun H."/>
            <person name="Tritt A."/>
            <person name="Yoshinaga Y."/>
            <person name="Zwiers L.-H."/>
            <person name="Turgeon B."/>
            <person name="Goodwin S."/>
            <person name="Spatafora J."/>
            <person name="Crous P."/>
            <person name="Grigoriev I."/>
        </authorList>
    </citation>
    <scope>NUCLEOTIDE SEQUENCE</scope>
    <source>
        <strain evidence="7">CBS 675.92</strain>
    </source>
</reference>
<feature type="domain" description="RRM" evidence="6">
    <location>
        <begin position="175"/>
        <end position="252"/>
    </location>
</feature>
<feature type="domain" description="RRM" evidence="6">
    <location>
        <begin position="280"/>
        <end position="360"/>
    </location>
</feature>
<dbReference type="NCBIfam" id="TIGR01622">
    <property type="entry name" value="SF-CC1"/>
    <property type="match status" value="1"/>
</dbReference>
<feature type="region of interest" description="Disordered" evidence="5">
    <location>
        <begin position="20"/>
        <end position="169"/>
    </location>
</feature>
<dbReference type="PANTHER" id="PTHR48036">
    <property type="entry name" value="SPLICING FACTOR (PAD-1), PUTATIVE (AFU_ORTHOLOGUE AFUA_1G15810)-RELATED"/>
    <property type="match status" value="1"/>
</dbReference>
<dbReference type="Gene3D" id="3.30.70.330">
    <property type="match status" value="3"/>
</dbReference>
<dbReference type="GO" id="GO:0005634">
    <property type="term" value="C:nucleus"/>
    <property type="evidence" value="ECO:0007669"/>
    <property type="project" value="InterPro"/>
</dbReference>
<dbReference type="GO" id="GO:0006397">
    <property type="term" value="P:mRNA processing"/>
    <property type="evidence" value="ECO:0007669"/>
    <property type="project" value="InterPro"/>
</dbReference>
<dbReference type="EMBL" id="ML976997">
    <property type="protein sequence ID" value="KAF1954776.1"/>
    <property type="molecule type" value="Genomic_DNA"/>
</dbReference>